<dbReference type="GO" id="GO:0006355">
    <property type="term" value="P:regulation of DNA-templated transcription"/>
    <property type="evidence" value="ECO:0007669"/>
    <property type="project" value="InterPro"/>
</dbReference>
<dbReference type="InterPro" id="IPR029787">
    <property type="entry name" value="Nucleotide_cyclase"/>
</dbReference>
<dbReference type="InterPro" id="IPR013656">
    <property type="entry name" value="PAS_4"/>
</dbReference>
<reference evidence="4" key="1">
    <citation type="submission" date="2022-08" db="EMBL/GenBank/DDBJ databases">
        <title>Draft genome sequencing of Roseisolibacter agri AW1220.</title>
        <authorList>
            <person name="Tobiishi Y."/>
            <person name="Tonouchi A."/>
        </authorList>
    </citation>
    <scope>NUCLEOTIDE SEQUENCE</scope>
    <source>
        <strain evidence="4">AW1220</strain>
    </source>
</reference>
<dbReference type="InterPro" id="IPR013767">
    <property type="entry name" value="PAS_fold"/>
</dbReference>
<evidence type="ECO:0000256" key="1">
    <source>
        <dbReference type="SAM" id="Phobius"/>
    </source>
</evidence>
<dbReference type="InterPro" id="IPR052155">
    <property type="entry name" value="Biofilm_reg_signaling"/>
</dbReference>
<keyword evidence="5" id="KW-1185">Reference proteome</keyword>
<comment type="caution">
    <text evidence="4">The sequence shown here is derived from an EMBL/GenBank/DDBJ whole genome shotgun (WGS) entry which is preliminary data.</text>
</comment>
<feature type="transmembrane region" description="Helical" evidence="1">
    <location>
        <begin position="217"/>
        <end position="238"/>
    </location>
</feature>
<dbReference type="NCBIfam" id="TIGR00229">
    <property type="entry name" value="sensory_box"/>
    <property type="match status" value="1"/>
</dbReference>
<dbReference type="Gene3D" id="3.30.70.270">
    <property type="match status" value="1"/>
</dbReference>
<dbReference type="AlphaFoldDB" id="A0AA37Q808"/>
<dbReference type="NCBIfam" id="TIGR00254">
    <property type="entry name" value="GGDEF"/>
    <property type="match status" value="1"/>
</dbReference>
<protein>
    <recommendedName>
        <fullName evidence="6">Diguanylate cyclase</fullName>
    </recommendedName>
</protein>
<sequence>MNPSSPPPDFPSSEPLPPSWAVPRAVPRPGLRWRGWRGAMAGLAASAAMVGLAGWIAMGDIARIDDANAWVRHTREVLAVTAATGTAVDRAETAQRGYLLVGDPAYLHAGANADRAAIGALADLRRRTTDNAAQQHRLDTLERVVPRRLAGLAHTVALARAGARDSAVAIVRTHAGLADADTIRALLDRFAAEEQRLLLARMTVHDASTRAARTHTVLALALALATAAWAVVLLGRLVRRQVARRESMRAALLTSAASETRYRALFTALPRPAWVYDVETLRFLAVNPAATAQYGWSEEEFLARRITDVRPPEDAERVTASARGAGSSVITAGQWRHRWRDGQVRDVLVTTHALDYAGRAARLAVVDDITERLASERALRGRDARFRAAMAGMRDAFLLLRAVRIGGEVHDFEVLELNASGARLLGAPRAAGGARTLLGLYPDAGSSGFLAIGRRVLADGRPFEDERRTSAGRTPAEWVRLQAFPLEGEEDTLVVIVRDITARKRAEVRLREEAHRDPLTGLLNRRGLEEGVRRRLQEAAVSGQPDVVLYLDLDDFKGINDAFGHGEGDEALRTVASVLRRTMRAGDAIARLGGDEFAIYAPAGPDAVAWRDVNLLTQRIHEALDAENARGEANGRGYALRSTVGGTTVRAGDTLAAALARADNALYAAKPGGGTRRAG</sequence>
<name>A0AA37Q808_9BACT</name>
<dbReference type="PANTHER" id="PTHR44757:SF2">
    <property type="entry name" value="BIOFILM ARCHITECTURE MAINTENANCE PROTEIN MBAA"/>
    <property type="match status" value="1"/>
</dbReference>
<dbReference type="CDD" id="cd00130">
    <property type="entry name" value="PAS"/>
    <property type="match status" value="1"/>
</dbReference>
<dbReference type="EMBL" id="BRXS01000003">
    <property type="protein sequence ID" value="GLC25427.1"/>
    <property type="molecule type" value="Genomic_DNA"/>
</dbReference>
<feature type="domain" description="GGDEF" evidence="3">
    <location>
        <begin position="544"/>
        <end position="679"/>
    </location>
</feature>
<dbReference type="SUPFAM" id="SSF55785">
    <property type="entry name" value="PYP-like sensor domain (PAS domain)"/>
    <property type="match status" value="2"/>
</dbReference>
<keyword evidence="1" id="KW-0812">Transmembrane</keyword>
<dbReference type="Proteomes" id="UP001161325">
    <property type="component" value="Unassembled WGS sequence"/>
</dbReference>
<feature type="domain" description="PAS" evidence="2">
    <location>
        <begin position="258"/>
        <end position="318"/>
    </location>
</feature>
<dbReference type="Pfam" id="PF00990">
    <property type="entry name" value="GGDEF"/>
    <property type="match status" value="1"/>
</dbReference>
<dbReference type="Pfam" id="PF00989">
    <property type="entry name" value="PAS"/>
    <property type="match status" value="1"/>
</dbReference>
<evidence type="ECO:0000313" key="5">
    <source>
        <dbReference type="Proteomes" id="UP001161325"/>
    </source>
</evidence>
<gene>
    <name evidence="4" type="ORF">rosag_19400</name>
</gene>
<dbReference type="SMART" id="SM00267">
    <property type="entry name" value="GGDEF"/>
    <property type="match status" value="1"/>
</dbReference>
<dbReference type="InterPro" id="IPR043128">
    <property type="entry name" value="Rev_trsase/Diguanyl_cyclase"/>
</dbReference>
<dbReference type="Pfam" id="PF05227">
    <property type="entry name" value="CHASE3"/>
    <property type="match status" value="1"/>
</dbReference>
<dbReference type="CDD" id="cd19410">
    <property type="entry name" value="HK9-like_sensor"/>
    <property type="match status" value="1"/>
</dbReference>
<dbReference type="SUPFAM" id="SSF55073">
    <property type="entry name" value="Nucleotide cyclase"/>
    <property type="match status" value="1"/>
</dbReference>
<dbReference type="PANTHER" id="PTHR44757">
    <property type="entry name" value="DIGUANYLATE CYCLASE DGCP"/>
    <property type="match status" value="1"/>
</dbReference>
<dbReference type="InterPro" id="IPR007891">
    <property type="entry name" value="CHASE3"/>
</dbReference>
<dbReference type="SMART" id="SM00091">
    <property type="entry name" value="PAS"/>
    <property type="match status" value="2"/>
</dbReference>
<feature type="transmembrane region" description="Helical" evidence="1">
    <location>
        <begin position="38"/>
        <end position="58"/>
    </location>
</feature>
<dbReference type="CDD" id="cd01949">
    <property type="entry name" value="GGDEF"/>
    <property type="match status" value="1"/>
</dbReference>
<dbReference type="PROSITE" id="PS50887">
    <property type="entry name" value="GGDEF"/>
    <property type="match status" value="1"/>
</dbReference>
<evidence type="ECO:0008006" key="6">
    <source>
        <dbReference type="Google" id="ProtNLM"/>
    </source>
</evidence>
<dbReference type="PROSITE" id="PS50112">
    <property type="entry name" value="PAS"/>
    <property type="match status" value="1"/>
</dbReference>
<evidence type="ECO:0000313" key="4">
    <source>
        <dbReference type="EMBL" id="GLC25427.1"/>
    </source>
</evidence>
<evidence type="ECO:0000259" key="3">
    <source>
        <dbReference type="PROSITE" id="PS50887"/>
    </source>
</evidence>
<keyword evidence="1" id="KW-1133">Transmembrane helix</keyword>
<dbReference type="Gene3D" id="3.30.450.20">
    <property type="entry name" value="PAS domain"/>
    <property type="match status" value="2"/>
</dbReference>
<dbReference type="Pfam" id="PF08448">
    <property type="entry name" value="PAS_4"/>
    <property type="match status" value="1"/>
</dbReference>
<dbReference type="InterPro" id="IPR000014">
    <property type="entry name" value="PAS"/>
</dbReference>
<evidence type="ECO:0000259" key="2">
    <source>
        <dbReference type="PROSITE" id="PS50112"/>
    </source>
</evidence>
<accession>A0AA37Q808</accession>
<dbReference type="InterPro" id="IPR000160">
    <property type="entry name" value="GGDEF_dom"/>
</dbReference>
<keyword evidence="1" id="KW-0472">Membrane</keyword>
<proteinExistence type="predicted"/>
<dbReference type="InterPro" id="IPR035965">
    <property type="entry name" value="PAS-like_dom_sf"/>
</dbReference>
<organism evidence="4 5">
    <name type="scientific">Roseisolibacter agri</name>
    <dbReference type="NCBI Taxonomy" id="2014610"/>
    <lineage>
        <taxon>Bacteria</taxon>
        <taxon>Pseudomonadati</taxon>
        <taxon>Gemmatimonadota</taxon>
        <taxon>Gemmatimonadia</taxon>
        <taxon>Gemmatimonadales</taxon>
        <taxon>Gemmatimonadaceae</taxon>
        <taxon>Roseisolibacter</taxon>
    </lineage>
</organism>